<dbReference type="PANTHER" id="PTHR18964:SF149">
    <property type="entry name" value="BIFUNCTIONAL UDP-N-ACETYLGLUCOSAMINE 2-EPIMERASE_N-ACETYLMANNOSAMINE KINASE"/>
    <property type="match status" value="1"/>
</dbReference>
<keyword evidence="3" id="KW-1185">Reference proteome</keyword>
<reference evidence="3" key="1">
    <citation type="journal article" date="2019" name="Int. J. Syst. Evol. Microbiol.">
        <title>The Global Catalogue of Microorganisms (GCM) 10K type strain sequencing project: providing services to taxonomists for standard genome sequencing and annotation.</title>
        <authorList>
            <consortium name="The Broad Institute Genomics Platform"/>
            <consortium name="The Broad Institute Genome Sequencing Center for Infectious Disease"/>
            <person name="Wu L."/>
            <person name="Ma J."/>
        </authorList>
    </citation>
    <scope>NUCLEOTIDE SEQUENCE [LARGE SCALE GENOMIC DNA]</scope>
    <source>
        <strain evidence="3">CCM 7044</strain>
    </source>
</reference>
<name>A0ABW5W0U1_9MICO</name>
<evidence type="ECO:0000313" key="2">
    <source>
        <dbReference type="EMBL" id="MFD2796475.1"/>
    </source>
</evidence>
<evidence type="ECO:0000256" key="1">
    <source>
        <dbReference type="ARBA" id="ARBA00006479"/>
    </source>
</evidence>
<accession>A0ABW5W0U1</accession>
<dbReference type="Gene3D" id="3.30.420.40">
    <property type="match status" value="3"/>
</dbReference>
<comment type="similarity">
    <text evidence="1">Belongs to the ROK (NagC/XylR) family.</text>
</comment>
<evidence type="ECO:0000313" key="3">
    <source>
        <dbReference type="Proteomes" id="UP001597479"/>
    </source>
</evidence>
<gene>
    <name evidence="2" type="ORF">ACFS27_23135</name>
</gene>
<dbReference type="CDD" id="cd23763">
    <property type="entry name" value="ASKHA_ATPase_ROK"/>
    <property type="match status" value="1"/>
</dbReference>
<dbReference type="InterPro" id="IPR043129">
    <property type="entry name" value="ATPase_NBD"/>
</dbReference>
<dbReference type="Proteomes" id="UP001597479">
    <property type="component" value="Unassembled WGS sequence"/>
</dbReference>
<comment type="caution">
    <text evidence="2">The sequence shown here is derived from an EMBL/GenBank/DDBJ whole genome shotgun (WGS) entry which is preliminary data.</text>
</comment>
<proteinExistence type="inferred from homology"/>
<protein>
    <submittedName>
        <fullName evidence="2">ROK family protein</fullName>
    </submittedName>
</protein>
<organism evidence="2 3">
    <name type="scientific">Promicromonospora vindobonensis</name>
    <dbReference type="NCBI Taxonomy" id="195748"/>
    <lineage>
        <taxon>Bacteria</taxon>
        <taxon>Bacillati</taxon>
        <taxon>Actinomycetota</taxon>
        <taxon>Actinomycetes</taxon>
        <taxon>Micrococcales</taxon>
        <taxon>Promicromonosporaceae</taxon>
        <taxon>Promicromonospora</taxon>
    </lineage>
</organism>
<dbReference type="EMBL" id="JBHUOG010000002">
    <property type="protein sequence ID" value="MFD2796475.1"/>
    <property type="molecule type" value="Genomic_DNA"/>
</dbReference>
<dbReference type="SUPFAM" id="SSF53067">
    <property type="entry name" value="Actin-like ATPase domain"/>
    <property type="match status" value="1"/>
</dbReference>
<dbReference type="RefSeq" id="WP_377188125.1">
    <property type="nucleotide sequence ID" value="NZ_JBHUOG010000002.1"/>
</dbReference>
<sequence>MSRHSADVIVRSLVDDGWVEVIEPTGSVVGRPARRYRFHATVGHVMGVDVGGHKVLALITDLDGNVVASARHLVQPEDEPSIRLAAMDATIAECLETAAMTATDIWALTVGVTGPVDSTGRTSLFSPMPGWSGVDPIGHLSDRFSCPIQVENDCKLAAMAERWRGVAQDADDIVYVLAGMRTGAALIIEGKVRRGFGGAAGEIGWLLPVRWQRSVTHLESCGSLPSGIEPNEVLGWVLAACRDGDQEAQTAVKRYVKDLAVGAAALVLALDPQVVVLGGGVSRSADVILDQFNAELEKLSMRPPEVRVSIFGDESVALGAVRLGIDEVDAHSFGERLLQPVAPRRVAG</sequence>
<dbReference type="PANTHER" id="PTHR18964">
    <property type="entry name" value="ROK (REPRESSOR, ORF, KINASE) FAMILY"/>
    <property type="match status" value="1"/>
</dbReference>
<dbReference type="InterPro" id="IPR000600">
    <property type="entry name" value="ROK"/>
</dbReference>
<dbReference type="Pfam" id="PF00480">
    <property type="entry name" value="ROK"/>
    <property type="match status" value="2"/>
</dbReference>